<evidence type="ECO:0000313" key="2">
    <source>
        <dbReference type="Proteomes" id="UP001163255"/>
    </source>
</evidence>
<protein>
    <submittedName>
        <fullName evidence="1">Uncharacterized protein</fullName>
    </submittedName>
</protein>
<keyword evidence="2" id="KW-1185">Reference proteome</keyword>
<sequence>MDVGQPLSQGIVQSNLGIPINCDKLDEVSCFAGFSVREVVNKLNEIPPCESFKSVAGFGNTFWFTNEYHGGYISEGTASLEDTFKKMKAFSPVSERRISIVTGESGLLSCLPELSKLSNLVIILDQNPILLLFLISIFNELPKIERCGEEEYEDLIKDAFLAVKKKVEDIIFSEEDILYLAKEYRDAFKEWHCFSSKERFEETKKVLKKIHIHPVCTNYYDEAAMKTLAEIISDEGLSIAFFNVTNVLEYYYQFFEWKRYPCPIKGVDNTLYLKELPLTEDTLCAYSSLMYRDDKQTATCTGDIFFEEAYQLHKLNIYYDVCGETLSEQKTDKELIVEACLRLAQTDPREDGNILTKLRNLLAHSSQEALFQLSQNYREVSKKIDKNKAYKSSLENEQKKFTFLSVLQRALDEAGLTVNRPDSSYEGKRKKR</sequence>
<proteinExistence type="predicted"/>
<gene>
    <name evidence="1" type="ORF">NX720_14195</name>
</gene>
<evidence type="ECO:0000313" key="1">
    <source>
        <dbReference type="EMBL" id="UYM14061.1"/>
    </source>
</evidence>
<dbReference type="EMBL" id="CP103300">
    <property type="protein sequence ID" value="UYM14061.1"/>
    <property type="molecule type" value="Genomic_DNA"/>
</dbReference>
<accession>A0ABY6GMY3</accession>
<organism evidence="1 2">
    <name type="scientific">Endozoicomonas euniceicola</name>
    <dbReference type="NCBI Taxonomy" id="1234143"/>
    <lineage>
        <taxon>Bacteria</taxon>
        <taxon>Pseudomonadati</taxon>
        <taxon>Pseudomonadota</taxon>
        <taxon>Gammaproteobacteria</taxon>
        <taxon>Oceanospirillales</taxon>
        <taxon>Endozoicomonadaceae</taxon>
        <taxon>Endozoicomonas</taxon>
    </lineage>
</organism>
<name>A0ABY6GMY3_9GAMM</name>
<dbReference type="RefSeq" id="WP_262595461.1">
    <property type="nucleotide sequence ID" value="NZ_CP103300.1"/>
</dbReference>
<reference evidence="1" key="1">
    <citation type="submission" date="2022-10" db="EMBL/GenBank/DDBJ databases">
        <title>Completed Genome Sequence of two octocoral isolated bacterium, Endozoicomonas euniceicola EF212T and Endozoicomonas gorgoniicola PS125T.</title>
        <authorList>
            <person name="Chiou Y.-J."/>
            <person name="Chen Y.-H."/>
        </authorList>
    </citation>
    <scope>NUCLEOTIDE SEQUENCE</scope>
    <source>
        <strain evidence="1">EF212</strain>
    </source>
</reference>
<dbReference type="Proteomes" id="UP001163255">
    <property type="component" value="Chromosome"/>
</dbReference>